<dbReference type="InterPro" id="IPR050557">
    <property type="entry name" value="RTX_toxin/Mannuronan_C5-epim"/>
</dbReference>
<dbReference type="SUPFAM" id="SSF49468">
    <property type="entry name" value="VHL"/>
    <property type="match status" value="1"/>
</dbReference>
<evidence type="ECO:0000256" key="3">
    <source>
        <dbReference type="SAM" id="MobiDB-lite"/>
    </source>
</evidence>
<feature type="region of interest" description="Disordered" evidence="3">
    <location>
        <begin position="325"/>
        <end position="344"/>
    </location>
</feature>
<dbReference type="PRINTS" id="PR00313">
    <property type="entry name" value="CABNDNGRPT"/>
</dbReference>
<evidence type="ECO:0000313" key="5">
    <source>
        <dbReference type="EMBL" id="SDJ24580.1"/>
    </source>
</evidence>
<dbReference type="PROSITE" id="PS00330">
    <property type="entry name" value="HEMOLYSIN_CALCIUM"/>
    <property type="match status" value="4"/>
</dbReference>
<dbReference type="EMBL" id="FNEB01000010">
    <property type="protein sequence ID" value="SDJ24580.1"/>
    <property type="molecule type" value="Genomic_DNA"/>
</dbReference>
<dbReference type="GO" id="GO:0005509">
    <property type="term" value="F:calcium ion binding"/>
    <property type="evidence" value="ECO:0007669"/>
    <property type="project" value="InterPro"/>
</dbReference>
<dbReference type="GO" id="GO:0005576">
    <property type="term" value="C:extracellular region"/>
    <property type="evidence" value="ECO:0007669"/>
    <property type="project" value="UniProtKB-SubCell"/>
</dbReference>
<keyword evidence="6" id="KW-1185">Reference proteome</keyword>
<dbReference type="OrthoDB" id="6305173at2"/>
<dbReference type="Pfam" id="PF13403">
    <property type="entry name" value="Hint_2"/>
    <property type="match status" value="1"/>
</dbReference>
<sequence>MPSFTYTITPANWNNVAFWSGINDSSYFQELDFSALGPGYSVDYDLANGIITISDGATTFTVGESGVTGTDANMGAQTLMENFTILRGTQGDDVLDVSGTIWFSDLYGGDGNDTLLGGNGFDSLVGGAGNDYISGGSGDGYFLGGDGDDTLLGGDDWDTVIGGLGNDSIVGGAGNDSLLGEDGDDWMSGGAGLDTLYGGTGSDTMSGNGGDDFLSGDGGDDWMSGGAGDDTLDGGADNDYISGGSGYNILRGGDGIDTLLGGDYWDDLYGGAGNDSMDGGAGEDSLFGEDGDDTLLGGAHSDTLDGGAGNDLIFGGDGNDTLLGAADDDTLSGESGNDTIDGGDGADVLMGGQGNDSIAGGAGGDNIMGDGQWIELAQYGSLPGVTATTLTITNSSDSPIDLYLIEPSEVTTYYATIAPGDTHVQPAFEEQNWLISDDWGYYLQLIEGAPNQVIDYGAEGLDDSIDGGAGDDQIFGMGGNDTLDGGLGSDLMFGGAGDDTFILTSGDSAEGGDGDDVFNVSRDDLTGGTLFVQGSETGETLGDTLNIIGPAEIIYDGGNPENGTVTWLDGTTLTFSEIETVNYVPCFTADTRIKTLRGEVRAADIRKGEMVLTRDAGYQPVRWIGTRTLGATELACQPELRPVIIRAGALGINQPERDLMVSPQHRMLVGSPQTALWFGEDEVLVAAAHLTCLDRVERADALKGVTYVHLMFDDHQIVSGDGAWSESFQPGSLALSGMDAPQRDELYTLFPELRNDRLNTAFPAARVTLKAHEAQILALCPVSAAA</sequence>
<dbReference type="Pfam" id="PF00353">
    <property type="entry name" value="HemolysinCabind"/>
    <property type="match status" value="6"/>
</dbReference>
<dbReference type="SUPFAM" id="SSF51120">
    <property type="entry name" value="beta-Roll"/>
    <property type="match status" value="3"/>
</dbReference>
<proteinExistence type="predicted"/>
<reference evidence="5 6" key="1">
    <citation type="submission" date="2016-10" db="EMBL/GenBank/DDBJ databases">
        <authorList>
            <person name="de Groot N.N."/>
        </authorList>
    </citation>
    <scope>NUCLEOTIDE SEQUENCE [LARGE SCALE GENOMIC DNA]</scope>
    <source>
        <strain evidence="5 6">DSM 28010</strain>
    </source>
</reference>
<name>A0A1G8S7C0_9RHOB</name>
<dbReference type="InterPro" id="IPR036844">
    <property type="entry name" value="Hint_dom_sf"/>
</dbReference>
<evidence type="ECO:0000256" key="2">
    <source>
        <dbReference type="ARBA" id="ARBA00022525"/>
    </source>
</evidence>
<dbReference type="RefSeq" id="WP_090030086.1">
    <property type="nucleotide sequence ID" value="NZ_FNEB01000010.1"/>
</dbReference>
<dbReference type="Proteomes" id="UP000199340">
    <property type="component" value="Unassembled WGS sequence"/>
</dbReference>
<keyword evidence="2" id="KW-0964">Secreted</keyword>
<gene>
    <name evidence="5" type="ORF">SAMN05421850_110134</name>
</gene>
<dbReference type="InterPro" id="IPR018511">
    <property type="entry name" value="Hemolysin-typ_Ca-bd_CS"/>
</dbReference>
<dbReference type="InterPro" id="IPR028992">
    <property type="entry name" value="Hedgehog/Intein_dom"/>
</dbReference>
<dbReference type="Gene3D" id="2.150.10.10">
    <property type="entry name" value="Serralysin-like metalloprotease, C-terminal"/>
    <property type="match status" value="5"/>
</dbReference>
<dbReference type="InterPro" id="IPR001343">
    <property type="entry name" value="Hemolysn_Ca-bd"/>
</dbReference>
<evidence type="ECO:0000259" key="4">
    <source>
        <dbReference type="Pfam" id="PF13403"/>
    </source>
</evidence>
<feature type="domain" description="Hedgehog/Intein (Hint)" evidence="4">
    <location>
        <begin position="585"/>
        <end position="731"/>
    </location>
</feature>
<protein>
    <submittedName>
        <fullName evidence="5">Ca2+-binding protein, RTX toxin-related</fullName>
    </submittedName>
</protein>
<evidence type="ECO:0000313" key="6">
    <source>
        <dbReference type="Proteomes" id="UP000199340"/>
    </source>
</evidence>
<accession>A0A1G8S7C0</accession>
<organism evidence="5 6">
    <name type="scientific">Lutimaribacter saemankumensis</name>
    <dbReference type="NCBI Taxonomy" id="490829"/>
    <lineage>
        <taxon>Bacteria</taxon>
        <taxon>Pseudomonadati</taxon>
        <taxon>Pseudomonadota</taxon>
        <taxon>Alphaproteobacteria</taxon>
        <taxon>Rhodobacterales</taxon>
        <taxon>Roseobacteraceae</taxon>
        <taxon>Lutimaribacter</taxon>
    </lineage>
</organism>
<dbReference type="InterPro" id="IPR011049">
    <property type="entry name" value="Serralysin-like_metalloprot_C"/>
</dbReference>
<feature type="region of interest" description="Disordered" evidence="3">
    <location>
        <begin position="275"/>
        <end position="301"/>
    </location>
</feature>
<comment type="subcellular location">
    <subcellularLocation>
        <location evidence="1">Secreted</location>
    </subcellularLocation>
</comment>
<feature type="region of interest" description="Disordered" evidence="3">
    <location>
        <begin position="207"/>
        <end position="228"/>
    </location>
</feature>
<evidence type="ECO:0000256" key="1">
    <source>
        <dbReference type="ARBA" id="ARBA00004613"/>
    </source>
</evidence>
<dbReference type="STRING" id="490829.SAMN05421850_110134"/>
<dbReference type="AlphaFoldDB" id="A0A1G8S7C0"/>
<dbReference type="SUPFAM" id="SSF51294">
    <property type="entry name" value="Hedgehog/intein (Hint) domain"/>
    <property type="match status" value="1"/>
</dbReference>
<dbReference type="InterPro" id="IPR036208">
    <property type="entry name" value="VHL_sf"/>
</dbReference>
<dbReference type="PANTHER" id="PTHR38340">
    <property type="entry name" value="S-LAYER PROTEIN"/>
    <property type="match status" value="1"/>
</dbReference>
<dbReference type="PANTHER" id="PTHR38340:SF1">
    <property type="entry name" value="S-LAYER PROTEIN"/>
    <property type="match status" value="1"/>
</dbReference>